<protein>
    <submittedName>
        <fullName evidence="1">DUF3383 family protein</fullName>
    </submittedName>
</protein>
<name>A0ABW5XWV0_9BACL</name>
<gene>
    <name evidence="1" type="ORF">ACFSY7_03040</name>
</gene>
<keyword evidence="2" id="KW-1185">Reference proteome</keyword>
<organism evidence="1 2">
    <name type="scientific">Kurthia populi</name>
    <dbReference type="NCBI Taxonomy" id="1562132"/>
    <lineage>
        <taxon>Bacteria</taxon>
        <taxon>Bacillati</taxon>
        <taxon>Bacillota</taxon>
        <taxon>Bacilli</taxon>
        <taxon>Bacillales</taxon>
        <taxon>Caryophanaceae</taxon>
        <taxon>Kurthia</taxon>
    </lineage>
</organism>
<accession>A0ABW5XWV0</accession>
<proteinExistence type="predicted"/>
<dbReference type="EMBL" id="JBHUOR010000018">
    <property type="protein sequence ID" value="MFD2867478.1"/>
    <property type="molecule type" value="Genomic_DNA"/>
</dbReference>
<dbReference type="RefSeq" id="WP_380146768.1">
    <property type="nucleotide sequence ID" value="NZ_JBHUOR010000018.1"/>
</dbReference>
<dbReference type="Pfam" id="PF11863">
    <property type="entry name" value="DUF3383"/>
    <property type="match status" value="1"/>
</dbReference>
<evidence type="ECO:0000313" key="1">
    <source>
        <dbReference type="EMBL" id="MFD2867478.1"/>
    </source>
</evidence>
<reference evidence="2" key="1">
    <citation type="journal article" date="2019" name="Int. J. Syst. Evol. Microbiol.">
        <title>The Global Catalogue of Microorganisms (GCM) 10K type strain sequencing project: providing services to taxonomists for standard genome sequencing and annotation.</title>
        <authorList>
            <consortium name="The Broad Institute Genomics Platform"/>
            <consortium name="The Broad Institute Genome Sequencing Center for Infectious Disease"/>
            <person name="Wu L."/>
            <person name="Ma J."/>
        </authorList>
    </citation>
    <scope>NUCLEOTIDE SEQUENCE [LARGE SCALE GENOMIC DNA]</scope>
    <source>
        <strain evidence="2">KCTC 33522</strain>
    </source>
</reference>
<dbReference type="Proteomes" id="UP001597568">
    <property type="component" value="Unassembled WGS sequence"/>
</dbReference>
<comment type="caution">
    <text evidence="1">The sequence shown here is derived from an EMBL/GenBank/DDBJ whole genome shotgun (WGS) entry which is preliminary data.</text>
</comment>
<evidence type="ECO:0000313" key="2">
    <source>
        <dbReference type="Proteomes" id="UP001597568"/>
    </source>
</evidence>
<sequence>MPLKDVTVKIQIKKAARLTGLGKPALLAALAGPSSYSNYSEPEQIAEIFGEDSIAHKIATTLLKQGDSSPETMGIITYDPNATDDTPKTAAKALQQHFDEDFYFVVADTQAVADVKAIADVVEGEGIKMFATTITKLEDAESLQLYKYERTFAAYHETAGEYVAEAWVGGHGSKEVGSITWMNKKLVGITPQAFSVAKLTDIEILNMQTFVTKSGHNVMSEGKTLSGEYIDVVHSKDWLIVNGANAIQEQLIANDKVAYTDKGIALLASSLDNVLLAGVAQDMISVTDNIPDYAITTLSRAQSNAADRAARIYKGLGFSFQLAGAIHKVPVKGEMII</sequence>
<dbReference type="InterPro" id="IPR021808">
    <property type="entry name" value="DUF3383"/>
</dbReference>